<evidence type="ECO:0000256" key="1">
    <source>
        <dbReference type="SAM" id="MobiDB-lite"/>
    </source>
</evidence>
<dbReference type="Proteomes" id="UP001178508">
    <property type="component" value="Chromosome 4"/>
</dbReference>
<organism evidence="2 3">
    <name type="scientific">Xyrichtys novacula</name>
    <name type="common">Pearly razorfish</name>
    <name type="synonym">Hemipteronotus novacula</name>
    <dbReference type="NCBI Taxonomy" id="13765"/>
    <lineage>
        <taxon>Eukaryota</taxon>
        <taxon>Metazoa</taxon>
        <taxon>Chordata</taxon>
        <taxon>Craniata</taxon>
        <taxon>Vertebrata</taxon>
        <taxon>Euteleostomi</taxon>
        <taxon>Actinopterygii</taxon>
        <taxon>Neopterygii</taxon>
        <taxon>Teleostei</taxon>
        <taxon>Neoteleostei</taxon>
        <taxon>Acanthomorphata</taxon>
        <taxon>Eupercaria</taxon>
        <taxon>Labriformes</taxon>
        <taxon>Labridae</taxon>
        <taxon>Xyrichtys</taxon>
    </lineage>
</organism>
<keyword evidence="3" id="KW-1185">Reference proteome</keyword>
<dbReference type="EMBL" id="OY660867">
    <property type="protein sequence ID" value="CAJ1055414.1"/>
    <property type="molecule type" value="Genomic_DNA"/>
</dbReference>
<evidence type="ECO:0000313" key="3">
    <source>
        <dbReference type="Proteomes" id="UP001178508"/>
    </source>
</evidence>
<protein>
    <submittedName>
        <fullName evidence="2">LOW QUALITY PROTEIN: uncharacterized protein LOC114463422</fullName>
    </submittedName>
</protein>
<reference evidence="2" key="1">
    <citation type="submission" date="2023-08" db="EMBL/GenBank/DDBJ databases">
        <authorList>
            <person name="Alioto T."/>
            <person name="Alioto T."/>
            <person name="Gomez Garrido J."/>
        </authorList>
    </citation>
    <scope>NUCLEOTIDE SEQUENCE</scope>
</reference>
<feature type="compositionally biased region" description="Polar residues" evidence="1">
    <location>
        <begin position="51"/>
        <end position="60"/>
    </location>
</feature>
<dbReference type="AlphaFoldDB" id="A0AAV1F346"/>
<gene>
    <name evidence="2" type="ORF">XNOV1_A022077</name>
</gene>
<feature type="region of interest" description="Disordered" evidence="1">
    <location>
        <begin position="51"/>
        <end position="140"/>
    </location>
</feature>
<feature type="compositionally biased region" description="Low complexity" evidence="1">
    <location>
        <begin position="72"/>
        <end position="83"/>
    </location>
</feature>
<sequence length="140" mass="15428">MMSTIVQAQRQVWLSQSNLTEASRRTLRSLPVEPGTVFGSGAQEAFERTIQAGQTRQQLASLRHMPPPSRPPSGRGRAMSAPRARPPPPPHTVGQRCPQQPTQAQTRDSRASAPFPFRHFPARDPGRPPTRAPRGQGARR</sequence>
<proteinExistence type="predicted"/>
<evidence type="ECO:0000313" key="2">
    <source>
        <dbReference type="EMBL" id="CAJ1055414.1"/>
    </source>
</evidence>
<accession>A0AAV1F346</accession>
<feature type="compositionally biased region" description="Polar residues" evidence="1">
    <location>
        <begin position="97"/>
        <end position="106"/>
    </location>
</feature>
<name>A0AAV1F346_XYRNO</name>